<comment type="caution">
    <text evidence="1">The sequence shown here is derived from an EMBL/GenBank/DDBJ whole genome shotgun (WGS) entry which is preliminary data.</text>
</comment>
<gene>
    <name evidence="1" type="ORF">ACFQ3F_13025</name>
</gene>
<organism evidence="1 2">
    <name type="scientific">Nocardioides ginsengisoli</name>
    <dbReference type="NCBI Taxonomy" id="363868"/>
    <lineage>
        <taxon>Bacteria</taxon>
        <taxon>Bacillati</taxon>
        <taxon>Actinomycetota</taxon>
        <taxon>Actinomycetes</taxon>
        <taxon>Propionibacteriales</taxon>
        <taxon>Nocardioidaceae</taxon>
        <taxon>Nocardioides</taxon>
    </lineage>
</organism>
<name>A0ABW3W2C2_9ACTN</name>
<dbReference type="RefSeq" id="WP_367919229.1">
    <property type="nucleotide sequence ID" value="NZ_BAABAC010000020.1"/>
</dbReference>
<protein>
    <submittedName>
        <fullName evidence="1">Uncharacterized protein</fullName>
    </submittedName>
</protein>
<keyword evidence="2" id="KW-1185">Reference proteome</keyword>
<proteinExistence type="predicted"/>
<reference evidence="2" key="1">
    <citation type="journal article" date="2019" name="Int. J. Syst. Evol. Microbiol.">
        <title>The Global Catalogue of Microorganisms (GCM) 10K type strain sequencing project: providing services to taxonomists for standard genome sequencing and annotation.</title>
        <authorList>
            <consortium name="The Broad Institute Genomics Platform"/>
            <consortium name="The Broad Institute Genome Sequencing Center for Infectious Disease"/>
            <person name="Wu L."/>
            <person name="Ma J."/>
        </authorList>
    </citation>
    <scope>NUCLEOTIDE SEQUENCE [LARGE SCALE GENOMIC DNA]</scope>
    <source>
        <strain evidence="2">CCUG 52478</strain>
    </source>
</reference>
<evidence type="ECO:0000313" key="1">
    <source>
        <dbReference type="EMBL" id="MFD1248715.1"/>
    </source>
</evidence>
<accession>A0ABW3W2C2</accession>
<dbReference type="EMBL" id="JBHTLX010000017">
    <property type="protein sequence ID" value="MFD1248715.1"/>
    <property type="molecule type" value="Genomic_DNA"/>
</dbReference>
<sequence length="72" mass="7534">MLDQGGTSSGRFTVWGNFNTADGVTGNSTFTFNLTVKSGVGAGTSYHENAHFTGSLDPAVDPKVAFDKTRCS</sequence>
<dbReference type="Proteomes" id="UP001597229">
    <property type="component" value="Unassembled WGS sequence"/>
</dbReference>
<evidence type="ECO:0000313" key="2">
    <source>
        <dbReference type="Proteomes" id="UP001597229"/>
    </source>
</evidence>